<name>A0A6L8MNB3_9BURK</name>
<evidence type="ECO:0000313" key="4">
    <source>
        <dbReference type="EMBL" id="MYM84393.1"/>
    </source>
</evidence>
<dbReference type="Proteomes" id="UP000474565">
    <property type="component" value="Unassembled WGS sequence"/>
</dbReference>
<dbReference type="GO" id="GO:0006310">
    <property type="term" value="P:DNA recombination"/>
    <property type="evidence" value="ECO:0007669"/>
    <property type="project" value="UniProtKB-KW"/>
</dbReference>
<organism evidence="4 5">
    <name type="scientific">Duganella lactea</name>
    <dbReference type="NCBI Taxonomy" id="2692173"/>
    <lineage>
        <taxon>Bacteria</taxon>
        <taxon>Pseudomonadati</taxon>
        <taxon>Pseudomonadota</taxon>
        <taxon>Betaproteobacteria</taxon>
        <taxon>Burkholderiales</taxon>
        <taxon>Oxalobacteraceae</taxon>
        <taxon>Telluria group</taxon>
        <taxon>Duganella</taxon>
    </lineage>
</organism>
<sequence>MTTMLFSPRSRERVMHKGKKTSSAASNVVQAKAKMERDGRIEFLSQARSEHGVAPLTGELTLTIIFPPREGHKQHRLDVSFLLGFPNLQPMFTDAFLYWGANLSPKTRICRRDSLRRFFFAYLESAWSNLLYPDEIDDELLTGFKDSLLKEIGTHGKPLHPMTVSKALSDLRSMLAAVNIGQWARDANSIAARIPLGPAGAEQKLEPTEVLRLEHLLAILEAAENEVLAIEQRFERAKVLLAEGQTRLVDPSRKLKNTRADYRDLATCLAALDKAYPGVIPLNREIRAMHPTLASAIHNTHGQDEINSYLYPSSRDLVPFALLIAIATVFNPETLLNLRWGDIDFDKDQAGIPAIEIVGEKGRASRNLVRLLDPNAAVSSQLSLKRTLACLREITLRIRPHLAQDSADKLFVYVPRSNSRQPTGFCGESHKEPRNNSDSCAWPKALKNFIKDNRLIPFTLNQLRPSILDLVQFMDGSLETARKVGNHCNPATTWTHYTSGGVKTRYRERIGQIILLRERWLRSNGVIDPRRLTPGQDKGAATPGFSCLDPFDSPRPNQKPGKLCGDYGGCPSCPLAAAHPGDPLSVAHYRALETAIYRSQANMSASTWVERWTPILADLTALRAWIPQTVLEASRDISINLPNVG</sequence>
<feature type="region of interest" description="Disordered" evidence="3">
    <location>
        <begin position="531"/>
        <end position="552"/>
    </location>
</feature>
<evidence type="ECO:0000313" key="5">
    <source>
        <dbReference type="Proteomes" id="UP000474565"/>
    </source>
</evidence>
<dbReference type="Gene3D" id="1.10.443.10">
    <property type="entry name" value="Intergrase catalytic core"/>
    <property type="match status" value="1"/>
</dbReference>
<evidence type="ECO:0000256" key="2">
    <source>
        <dbReference type="SAM" id="Coils"/>
    </source>
</evidence>
<dbReference type="AlphaFoldDB" id="A0A6L8MNB3"/>
<keyword evidence="1" id="KW-0233">DNA recombination</keyword>
<feature type="coiled-coil region" evidence="2">
    <location>
        <begin position="213"/>
        <end position="240"/>
    </location>
</feature>
<dbReference type="GO" id="GO:0003677">
    <property type="term" value="F:DNA binding"/>
    <property type="evidence" value="ECO:0007669"/>
    <property type="project" value="InterPro"/>
</dbReference>
<dbReference type="InterPro" id="IPR011010">
    <property type="entry name" value="DNA_brk_join_enz"/>
</dbReference>
<accession>A0A6L8MNB3</accession>
<proteinExistence type="predicted"/>
<dbReference type="EMBL" id="WWCP01000032">
    <property type="protein sequence ID" value="MYM84393.1"/>
    <property type="molecule type" value="Genomic_DNA"/>
</dbReference>
<evidence type="ECO:0000256" key="1">
    <source>
        <dbReference type="ARBA" id="ARBA00023172"/>
    </source>
</evidence>
<reference evidence="4 5" key="1">
    <citation type="submission" date="2019-12" db="EMBL/GenBank/DDBJ databases">
        <title>Novel species isolated from a subtropical stream in China.</title>
        <authorList>
            <person name="Lu H."/>
        </authorList>
    </citation>
    <scope>NUCLEOTIDE SEQUENCE [LARGE SCALE GENOMIC DNA]</scope>
    <source>
        <strain evidence="4 5">FT50W</strain>
    </source>
</reference>
<dbReference type="InterPro" id="IPR013762">
    <property type="entry name" value="Integrase-like_cat_sf"/>
</dbReference>
<evidence type="ECO:0000256" key="3">
    <source>
        <dbReference type="SAM" id="MobiDB-lite"/>
    </source>
</evidence>
<keyword evidence="2" id="KW-0175">Coiled coil</keyword>
<comment type="caution">
    <text evidence="4">The sequence shown here is derived from an EMBL/GenBank/DDBJ whole genome shotgun (WGS) entry which is preliminary data.</text>
</comment>
<protein>
    <submittedName>
        <fullName evidence="4">Uncharacterized protein</fullName>
    </submittedName>
</protein>
<dbReference type="SUPFAM" id="SSF56349">
    <property type="entry name" value="DNA breaking-rejoining enzymes"/>
    <property type="match status" value="1"/>
</dbReference>
<feature type="region of interest" description="Disordered" evidence="3">
    <location>
        <begin position="1"/>
        <end position="27"/>
    </location>
</feature>
<dbReference type="GO" id="GO:0015074">
    <property type="term" value="P:DNA integration"/>
    <property type="evidence" value="ECO:0007669"/>
    <property type="project" value="InterPro"/>
</dbReference>
<gene>
    <name evidence="4" type="ORF">GTP44_20870</name>
</gene>